<organism evidence="4 5">
    <name type="scientific">Candidatus Raymondbacteria bacterium RIFOXYD12_FULL_49_13</name>
    <dbReference type="NCBI Taxonomy" id="1817890"/>
    <lineage>
        <taxon>Bacteria</taxon>
        <taxon>Raymondiibacteriota</taxon>
    </lineage>
</organism>
<dbReference type="InterPro" id="IPR019554">
    <property type="entry name" value="Soluble_ligand-bd"/>
</dbReference>
<evidence type="ECO:0000259" key="2">
    <source>
        <dbReference type="Pfam" id="PF02563"/>
    </source>
</evidence>
<keyword evidence="1" id="KW-0732">Signal</keyword>
<dbReference type="InterPro" id="IPR003715">
    <property type="entry name" value="Poly_export_N"/>
</dbReference>
<comment type="caution">
    <text evidence="4">The sequence shown here is derived from an EMBL/GenBank/DDBJ whole genome shotgun (WGS) entry which is preliminary data.</text>
</comment>
<dbReference type="Pfam" id="PF02563">
    <property type="entry name" value="Poly_export"/>
    <property type="match status" value="1"/>
</dbReference>
<sequence>MGKLMQKQNILFLLIIAFVLPLFARTIKTGDVLEITVPGNEALSQKVVVRDDGTVDYPLLMDRSVVDMSVQELMDKLTLAVAKVDPQNLVVVSLLSESKLKVQVLGQVMKPGMVLIDKGASLQEVFVSAAGFTPQADLRSIKLVRQSDGATTEEIVNLDRFLSDADLSILPDVQNGDVYIVPMAKTSRNVKVLGAVNQPGFYTAFPNANLFDLIQMAGGQQKDADLTKVRHITTFEGKKADTIIDLRSFWDELGDTEKIPRVQEGDMIIVYKKTLTWSQFMDYLRDFVTLVTVVLLVQAWTTN</sequence>
<dbReference type="AlphaFoldDB" id="A0A1F7F7L0"/>
<dbReference type="Proteomes" id="UP000179243">
    <property type="component" value="Unassembled WGS sequence"/>
</dbReference>
<proteinExistence type="predicted"/>
<protein>
    <recommendedName>
        <fullName evidence="6">Soluble ligand binding domain-containing protein</fullName>
    </recommendedName>
</protein>
<evidence type="ECO:0000313" key="5">
    <source>
        <dbReference type="Proteomes" id="UP000179243"/>
    </source>
</evidence>
<name>A0A1F7F7L0_UNCRA</name>
<dbReference type="GO" id="GO:0015159">
    <property type="term" value="F:polysaccharide transmembrane transporter activity"/>
    <property type="evidence" value="ECO:0007669"/>
    <property type="project" value="InterPro"/>
</dbReference>
<feature type="domain" description="Soluble ligand binding" evidence="3">
    <location>
        <begin position="190"/>
        <end position="229"/>
    </location>
</feature>
<dbReference type="InterPro" id="IPR049712">
    <property type="entry name" value="Poly_export"/>
</dbReference>
<accession>A0A1F7F7L0</accession>
<dbReference type="Gene3D" id="3.10.560.10">
    <property type="entry name" value="Outer membrane lipoprotein wza domain like"/>
    <property type="match status" value="2"/>
</dbReference>
<evidence type="ECO:0000256" key="1">
    <source>
        <dbReference type="ARBA" id="ARBA00022729"/>
    </source>
</evidence>
<evidence type="ECO:0008006" key="6">
    <source>
        <dbReference type="Google" id="ProtNLM"/>
    </source>
</evidence>
<dbReference type="PANTHER" id="PTHR33619:SF3">
    <property type="entry name" value="POLYSACCHARIDE EXPORT PROTEIN GFCE-RELATED"/>
    <property type="match status" value="1"/>
</dbReference>
<reference evidence="4 5" key="1">
    <citation type="journal article" date="2016" name="Nat. Commun.">
        <title>Thousands of microbial genomes shed light on interconnected biogeochemical processes in an aquifer system.</title>
        <authorList>
            <person name="Anantharaman K."/>
            <person name="Brown C.T."/>
            <person name="Hug L.A."/>
            <person name="Sharon I."/>
            <person name="Castelle C.J."/>
            <person name="Probst A.J."/>
            <person name="Thomas B.C."/>
            <person name="Singh A."/>
            <person name="Wilkins M.J."/>
            <person name="Karaoz U."/>
            <person name="Brodie E.L."/>
            <person name="Williams K.H."/>
            <person name="Hubbard S.S."/>
            <person name="Banfield J.F."/>
        </authorList>
    </citation>
    <scope>NUCLEOTIDE SEQUENCE [LARGE SCALE GENOMIC DNA]</scope>
</reference>
<dbReference type="Gene3D" id="3.30.1950.10">
    <property type="entry name" value="wza like domain"/>
    <property type="match status" value="1"/>
</dbReference>
<evidence type="ECO:0000313" key="4">
    <source>
        <dbReference type="EMBL" id="OGK02621.1"/>
    </source>
</evidence>
<gene>
    <name evidence="4" type="ORF">A2519_11200</name>
</gene>
<dbReference type="PANTHER" id="PTHR33619">
    <property type="entry name" value="POLYSACCHARIDE EXPORT PROTEIN GFCE-RELATED"/>
    <property type="match status" value="1"/>
</dbReference>
<feature type="domain" description="Soluble ligand binding" evidence="3">
    <location>
        <begin position="101"/>
        <end position="149"/>
    </location>
</feature>
<dbReference type="EMBL" id="MFYX01000104">
    <property type="protein sequence ID" value="OGK02621.1"/>
    <property type="molecule type" value="Genomic_DNA"/>
</dbReference>
<evidence type="ECO:0000259" key="3">
    <source>
        <dbReference type="Pfam" id="PF10531"/>
    </source>
</evidence>
<feature type="domain" description="Polysaccharide export protein N-terminal" evidence="2">
    <location>
        <begin position="26"/>
        <end position="92"/>
    </location>
</feature>
<dbReference type="Pfam" id="PF10531">
    <property type="entry name" value="SLBB"/>
    <property type="match status" value="2"/>
</dbReference>